<dbReference type="SMART" id="SM01321">
    <property type="entry name" value="Y1_Tnp"/>
    <property type="match status" value="1"/>
</dbReference>
<sequence>MSRYRRAQVPGATYFFTVNLRNRRSGLLVRHIELLRETVRATRERHPFYIDAWVVLPDHMHCVWTLPDGDADFALRWKVIKFAFARRLPKTEMLTATQQSRGERGIWQRRYWEHLIRDERDYRHHVDYVHLNPLKHGWVTRVADWPYSSFHRAVRAGIYPNGWGGEARKLGSEQPGSDAWQRLQPFSTLR</sequence>
<dbReference type="GO" id="GO:0006313">
    <property type="term" value="P:DNA transposition"/>
    <property type="evidence" value="ECO:0007669"/>
    <property type="project" value="InterPro"/>
</dbReference>
<dbReference type="AlphaFoldDB" id="A0A5S5B4K9"/>
<evidence type="ECO:0000259" key="1">
    <source>
        <dbReference type="SMART" id="SM01321"/>
    </source>
</evidence>
<dbReference type="EMBL" id="VNHQ01000014">
    <property type="protein sequence ID" value="TYP61827.1"/>
    <property type="molecule type" value="Genomic_DNA"/>
</dbReference>
<accession>A0A5S5B4K9</accession>
<evidence type="ECO:0000313" key="3">
    <source>
        <dbReference type="Proteomes" id="UP000324282"/>
    </source>
</evidence>
<dbReference type="GO" id="GO:0043565">
    <property type="term" value="F:sequence-specific DNA binding"/>
    <property type="evidence" value="ECO:0007669"/>
    <property type="project" value="TreeGrafter"/>
</dbReference>
<gene>
    <name evidence="2" type="ORF">A9A72_124577</name>
</gene>
<dbReference type="GO" id="GO:0004803">
    <property type="term" value="F:transposase activity"/>
    <property type="evidence" value="ECO:0007669"/>
    <property type="project" value="InterPro"/>
</dbReference>
<dbReference type="PANTHER" id="PTHR36966">
    <property type="entry name" value="REP-ASSOCIATED TYROSINE TRANSPOSASE"/>
    <property type="match status" value="1"/>
</dbReference>
<dbReference type="PANTHER" id="PTHR36966:SF1">
    <property type="entry name" value="REP-ASSOCIATED TYROSINE TRANSPOSASE"/>
    <property type="match status" value="1"/>
</dbReference>
<proteinExistence type="predicted"/>
<reference evidence="2 3" key="1">
    <citation type="submission" date="2019-07" db="EMBL/GenBank/DDBJ databases">
        <title>Deep subsurface shale carbon reservoir microbial communities from Ohio and West Virginia, USA.</title>
        <authorList>
            <person name="Wrighton K."/>
        </authorList>
    </citation>
    <scope>NUCLEOTIDE SEQUENCE [LARGE SCALE GENOMIC DNA]</scope>
    <source>
        <strain evidence="2 3">NP_8Ht</strain>
    </source>
</reference>
<dbReference type="InterPro" id="IPR002686">
    <property type="entry name" value="Transposase_17"/>
</dbReference>
<dbReference type="InterPro" id="IPR036515">
    <property type="entry name" value="Transposase_17_sf"/>
</dbReference>
<organism evidence="2 3">
    <name type="scientific">Stutzerimonas stutzeri</name>
    <name type="common">Pseudomonas stutzeri</name>
    <dbReference type="NCBI Taxonomy" id="316"/>
    <lineage>
        <taxon>Bacteria</taxon>
        <taxon>Pseudomonadati</taxon>
        <taxon>Pseudomonadota</taxon>
        <taxon>Gammaproteobacteria</taxon>
        <taxon>Pseudomonadales</taxon>
        <taxon>Pseudomonadaceae</taxon>
        <taxon>Stutzerimonas</taxon>
    </lineage>
</organism>
<comment type="caution">
    <text evidence="2">The sequence shown here is derived from an EMBL/GenBank/DDBJ whole genome shotgun (WGS) entry which is preliminary data.</text>
</comment>
<dbReference type="NCBIfam" id="NF047646">
    <property type="entry name" value="REP_Tyr_transpos"/>
    <property type="match status" value="1"/>
</dbReference>
<dbReference type="SUPFAM" id="SSF143422">
    <property type="entry name" value="Transposase IS200-like"/>
    <property type="match status" value="1"/>
</dbReference>
<dbReference type="InterPro" id="IPR052715">
    <property type="entry name" value="RAYT_transposase"/>
</dbReference>
<feature type="domain" description="Transposase IS200-like" evidence="1">
    <location>
        <begin position="9"/>
        <end position="132"/>
    </location>
</feature>
<evidence type="ECO:0000313" key="2">
    <source>
        <dbReference type="EMBL" id="TYP61827.1"/>
    </source>
</evidence>
<dbReference type="Proteomes" id="UP000324282">
    <property type="component" value="Unassembled WGS sequence"/>
</dbReference>
<dbReference type="RefSeq" id="WP_262366684.1">
    <property type="nucleotide sequence ID" value="NZ_VNHQ01000014.1"/>
</dbReference>
<dbReference type="Gene3D" id="3.30.70.1290">
    <property type="entry name" value="Transposase IS200-like"/>
    <property type="match status" value="1"/>
</dbReference>
<protein>
    <submittedName>
        <fullName evidence="2">Putative transposase</fullName>
    </submittedName>
</protein>
<name>A0A5S5B4K9_STUST</name>